<keyword evidence="2" id="KW-1185">Reference proteome</keyword>
<dbReference type="AlphaFoldDB" id="A0A8K0T2K2"/>
<proteinExistence type="predicted"/>
<comment type="caution">
    <text evidence="1">The sequence shown here is derived from an EMBL/GenBank/DDBJ whole genome shotgun (WGS) entry which is preliminary data.</text>
</comment>
<protein>
    <submittedName>
        <fullName evidence="1">Uncharacterized protein</fullName>
    </submittedName>
</protein>
<accession>A0A8K0T2K2</accession>
<evidence type="ECO:0000313" key="2">
    <source>
        <dbReference type="Proteomes" id="UP000813385"/>
    </source>
</evidence>
<dbReference type="EMBL" id="JAGPXD010000007">
    <property type="protein sequence ID" value="KAH7347888.1"/>
    <property type="molecule type" value="Genomic_DNA"/>
</dbReference>
<sequence length="228" mass="26318">MEHKCAKPSCDGEGIAGGYCEKHMVCNVAGCDHFRLPEGNGRCDEHSHPRCQKHRCTARAVDGAEWCVDHICRMRNCTGMGRAGGLCDRHRCSAQFCPEPRATIHGARQWGDGQAYDDEGALAPFCRAHCCRRNDCMQQAARDGGWCQAHTRYGLDGYEEGEDGLRYRDRELERERDRPRYRECPVQHRRHHSIFPDETLRPSRYRPGSWRRGFGRDLDDEWRWPQGI</sequence>
<dbReference type="Proteomes" id="UP000813385">
    <property type="component" value="Unassembled WGS sequence"/>
</dbReference>
<dbReference type="OrthoDB" id="4819569at2759"/>
<name>A0A8K0T2K2_9PEZI</name>
<reference evidence="1" key="1">
    <citation type="journal article" date="2021" name="Nat. Commun.">
        <title>Genetic determinants of endophytism in the Arabidopsis root mycobiome.</title>
        <authorList>
            <person name="Mesny F."/>
            <person name="Miyauchi S."/>
            <person name="Thiergart T."/>
            <person name="Pickel B."/>
            <person name="Atanasova L."/>
            <person name="Karlsson M."/>
            <person name="Huettel B."/>
            <person name="Barry K.W."/>
            <person name="Haridas S."/>
            <person name="Chen C."/>
            <person name="Bauer D."/>
            <person name="Andreopoulos W."/>
            <person name="Pangilinan J."/>
            <person name="LaButti K."/>
            <person name="Riley R."/>
            <person name="Lipzen A."/>
            <person name="Clum A."/>
            <person name="Drula E."/>
            <person name="Henrissat B."/>
            <person name="Kohler A."/>
            <person name="Grigoriev I.V."/>
            <person name="Martin F.M."/>
            <person name="Hacquard S."/>
        </authorList>
    </citation>
    <scope>NUCLEOTIDE SEQUENCE</scope>
    <source>
        <strain evidence="1">MPI-CAGE-AT-0016</strain>
    </source>
</reference>
<evidence type="ECO:0000313" key="1">
    <source>
        <dbReference type="EMBL" id="KAH7347888.1"/>
    </source>
</evidence>
<gene>
    <name evidence="1" type="ORF">B0T11DRAFT_292088</name>
</gene>
<organism evidence="1 2">
    <name type="scientific">Plectosphaerella cucumerina</name>
    <dbReference type="NCBI Taxonomy" id="40658"/>
    <lineage>
        <taxon>Eukaryota</taxon>
        <taxon>Fungi</taxon>
        <taxon>Dikarya</taxon>
        <taxon>Ascomycota</taxon>
        <taxon>Pezizomycotina</taxon>
        <taxon>Sordariomycetes</taxon>
        <taxon>Hypocreomycetidae</taxon>
        <taxon>Glomerellales</taxon>
        <taxon>Plectosphaerellaceae</taxon>
        <taxon>Plectosphaerella</taxon>
    </lineage>
</organism>